<evidence type="ECO:0000313" key="1">
    <source>
        <dbReference type="EMBL" id="BBI60514.1"/>
    </source>
</evidence>
<accession>A0A455UBA6</accession>
<organism evidence="1 2">
    <name type="scientific">Vreelandella sulfidaeris</name>
    <dbReference type="NCBI Taxonomy" id="115553"/>
    <lineage>
        <taxon>Bacteria</taxon>
        <taxon>Pseudomonadati</taxon>
        <taxon>Pseudomonadota</taxon>
        <taxon>Gammaproteobacteria</taxon>
        <taxon>Oceanospirillales</taxon>
        <taxon>Halomonadaceae</taxon>
        <taxon>Vreelandella</taxon>
    </lineage>
</organism>
<protein>
    <submittedName>
        <fullName evidence="1">Uncharacterized protein</fullName>
    </submittedName>
</protein>
<dbReference type="Proteomes" id="UP000320231">
    <property type="component" value="Chromosome"/>
</dbReference>
<gene>
    <name evidence="1" type="ORF">HSBAA_18200</name>
</gene>
<dbReference type="AlphaFoldDB" id="A0A455UBA6"/>
<proteinExistence type="predicted"/>
<reference evidence="1 2" key="1">
    <citation type="journal article" date="2019" name="Microbiol. Resour. Announc.">
        <title>Complete Genome Sequence of Halomonas sulfidaeris Strain Esulfide1 Isolated from a Metal Sulfide Rock at a Depth of 2,200 Meters, Obtained Using Nanopore Sequencing.</title>
        <authorList>
            <person name="Saito M."/>
            <person name="Nishigata A."/>
            <person name="Galipon J."/>
            <person name="Arakawa K."/>
        </authorList>
    </citation>
    <scope>NUCLEOTIDE SEQUENCE [LARGE SCALE GENOMIC DNA]</scope>
    <source>
        <strain evidence="1 2">ATCC BAA-803</strain>
    </source>
</reference>
<dbReference type="EMBL" id="AP019514">
    <property type="protein sequence ID" value="BBI60514.1"/>
    <property type="molecule type" value="Genomic_DNA"/>
</dbReference>
<sequence length="45" mass="5097">MSIEDKIDNYSTAAELDESIFSQASDLLTSYFLSREDFSGAFYMS</sequence>
<name>A0A455UBA6_9GAMM</name>
<dbReference type="KEGG" id="hsr:HSBAA_18200"/>
<evidence type="ECO:0000313" key="2">
    <source>
        <dbReference type="Proteomes" id="UP000320231"/>
    </source>
</evidence>